<reference evidence="7 8" key="1">
    <citation type="submission" date="2019-05" db="EMBL/GenBank/DDBJ databases">
        <title>Panacibacter sp. strain 17mud1-8 Genome sequencing and assembly.</title>
        <authorList>
            <person name="Chhetri G."/>
        </authorList>
    </citation>
    <scope>NUCLEOTIDE SEQUENCE [LARGE SCALE GENOMIC DNA]</scope>
    <source>
        <strain evidence="7 8">17mud1-8</strain>
    </source>
</reference>
<feature type="transmembrane region" description="Helical" evidence="6">
    <location>
        <begin position="304"/>
        <end position="330"/>
    </location>
</feature>
<keyword evidence="5 6" id="KW-0472">Membrane</keyword>
<dbReference type="PANTHER" id="PTHR21716:SF4">
    <property type="entry name" value="TRANSMEMBRANE PROTEIN 245"/>
    <property type="match status" value="1"/>
</dbReference>
<evidence type="ECO:0000256" key="2">
    <source>
        <dbReference type="ARBA" id="ARBA00009773"/>
    </source>
</evidence>
<gene>
    <name evidence="7" type="ORF">FC093_06120</name>
</gene>
<feature type="transmembrane region" description="Helical" evidence="6">
    <location>
        <begin position="12"/>
        <end position="45"/>
    </location>
</feature>
<feature type="transmembrane region" description="Helical" evidence="6">
    <location>
        <begin position="65"/>
        <end position="83"/>
    </location>
</feature>
<dbReference type="InterPro" id="IPR002549">
    <property type="entry name" value="AI-2E-like"/>
</dbReference>
<comment type="similarity">
    <text evidence="2">Belongs to the autoinducer-2 exporter (AI-2E) (TC 2.A.86) family.</text>
</comment>
<feature type="transmembrane region" description="Helical" evidence="6">
    <location>
        <begin position="198"/>
        <end position="219"/>
    </location>
</feature>
<evidence type="ECO:0000313" key="7">
    <source>
        <dbReference type="EMBL" id="TKK70318.1"/>
    </source>
</evidence>
<evidence type="ECO:0000256" key="6">
    <source>
        <dbReference type="SAM" id="Phobius"/>
    </source>
</evidence>
<evidence type="ECO:0000313" key="8">
    <source>
        <dbReference type="Proteomes" id="UP000305848"/>
    </source>
</evidence>
<comment type="subcellular location">
    <subcellularLocation>
        <location evidence="1">Membrane</location>
        <topology evidence="1">Multi-pass membrane protein</topology>
    </subcellularLocation>
</comment>
<dbReference type="OrthoDB" id="9773730at2"/>
<keyword evidence="3 6" id="KW-0812">Transmembrane</keyword>
<feature type="transmembrane region" description="Helical" evidence="6">
    <location>
        <begin position="225"/>
        <end position="255"/>
    </location>
</feature>
<evidence type="ECO:0000256" key="3">
    <source>
        <dbReference type="ARBA" id="ARBA00022692"/>
    </source>
</evidence>
<evidence type="ECO:0000256" key="1">
    <source>
        <dbReference type="ARBA" id="ARBA00004141"/>
    </source>
</evidence>
<dbReference type="Proteomes" id="UP000305848">
    <property type="component" value="Unassembled WGS sequence"/>
</dbReference>
<organism evidence="7 8">
    <name type="scientific">Ilyomonas limi</name>
    <dbReference type="NCBI Taxonomy" id="2575867"/>
    <lineage>
        <taxon>Bacteria</taxon>
        <taxon>Pseudomonadati</taxon>
        <taxon>Bacteroidota</taxon>
        <taxon>Chitinophagia</taxon>
        <taxon>Chitinophagales</taxon>
        <taxon>Chitinophagaceae</taxon>
        <taxon>Ilyomonas</taxon>
    </lineage>
</organism>
<keyword evidence="4 6" id="KW-1133">Transmembrane helix</keyword>
<protein>
    <submittedName>
        <fullName evidence="7">AI-2E family transporter</fullName>
    </submittedName>
</protein>
<feature type="transmembrane region" description="Helical" evidence="6">
    <location>
        <begin position="140"/>
        <end position="162"/>
    </location>
</feature>
<comment type="caution">
    <text evidence="7">The sequence shown here is derived from an EMBL/GenBank/DDBJ whole genome shotgun (WGS) entry which is preliminary data.</text>
</comment>
<dbReference type="RefSeq" id="WP_137260863.1">
    <property type="nucleotide sequence ID" value="NZ_SZQL01000003.1"/>
</dbReference>
<dbReference type="EMBL" id="SZQL01000003">
    <property type="protein sequence ID" value="TKK70318.1"/>
    <property type="molecule type" value="Genomic_DNA"/>
</dbReference>
<evidence type="ECO:0000256" key="5">
    <source>
        <dbReference type="ARBA" id="ARBA00023136"/>
    </source>
</evidence>
<name>A0A4U3L587_9BACT</name>
<dbReference type="PANTHER" id="PTHR21716">
    <property type="entry name" value="TRANSMEMBRANE PROTEIN"/>
    <property type="match status" value="1"/>
</dbReference>
<dbReference type="AlphaFoldDB" id="A0A4U3L587"/>
<sequence length="340" mass="37689">MDPVPPLRLKQISFYLLLVALGVLILFKLSAFIPAFLGAVTFYVIMRRSMMNMVYKRKMKKSLSATILIVVSVLVVLVPLWVFTTLVGHKITDVVKHSNQVLAVIQHFSDTMKARYGLEILSVNNIDKAGNMITTMLPNILGATFNTLTSVLLMYFMLYFMLTQCKEMEAALIKYIPLKDENVIWLGKDLQELTFNNAIGVPLIAFAQGFVALTGYLIFGVPDALFWFVLTVFGSMLPIIGAAAAYVPLSILLLAQGPAWKGIAVLIYGLAVVGLTDNVFRFALQKKLGDVHPLITIFGVVLGINLFGFIGLIFGPILISLFVLLVRIYVNEFGSKQTKR</sequence>
<accession>A0A4U3L587</accession>
<dbReference type="GO" id="GO:0016020">
    <property type="term" value="C:membrane"/>
    <property type="evidence" value="ECO:0007669"/>
    <property type="project" value="UniProtKB-SubCell"/>
</dbReference>
<keyword evidence="8" id="KW-1185">Reference proteome</keyword>
<proteinExistence type="inferred from homology"/>
<dbReference type="Pfam" id="PF01594">
    <property type="entry name" value="AI-2E_transport"/>
    <property type="match status" value="1"/>
</dbReference>
<evidence type="ECO:0000256" key="4">
    <source>
        <dbReference type="ARBA" id="ARBA00022989"/>
    </source>
</evidence>
<feature type="transmembrane region" description="Helical" evidence="6">
    <location>
        <begin position="262"/>
        <end position="284"/>
    </location>
</feature>